<name>A0A6C0ILI0_9ZZZZ</name>
<accession>A0A6C0ILI0</accession>
<organism evidence="1">
    <name type="scientific">viral metagenome</name>
    <dbReference type="NCBI Taxonomy" id="1070528"/>
    <lineage>
        <taxon>unclassified sequences</taxon>
        <taxon>metagenomes</taxon>
        <taxon>organismal metagenomes</taxon>
    </lineage>
</organism>
<dbReference type="EMBL" id="MN740209">
    <property type="protein sequence ID" value="QHT93669.1"/>
    <property type="molecule type" value="Genomic_DNA"/>
</dbReference>
<proteinExistence type="predicted"/>
<sequence>MKITFEIKTTCSRPFHITVSEETPMFELRNIIVTEVEYYTIMMRDDVVDIFIPYENNCVSIRELSSDTVKSFIDKYPDYFQKDNLSIVSNFHQLFVMDRLYLDKIQNNDEAPIYKDVIPPKEENIVKTIMTTAISMMTGTGMK</sequence>
<protein>
    <submittedName>
        <fullName evidence="1">Uncharacterized protein</fullName>
    </submittedName>
</protein>
<reference evidence="1" key="1">
    <citation type="journal article" date="2020" name="Nature">
        <title>Giant virus diversity and host interactions through global metagenomics.</title>
        <authorList>
            <person name="Schulz F."/>
            <person name="Roux S."/>
            <person name="Paez-Espino D."/>
            <person name="Jungbluth S."/>
            <person name="Walsh D.A."/>
            <person name="Denef V.J."/>
            <person name="McMahon K.D."/>
            <person name="Konstantinidis K.T."/>
            <person name="Eloe-Fadrosh E.A."/>
            <person name="Kyrpides N.C."/>
            <person name="Woyke T."/>
        </authorList>
    </citation>
    <scope>NUCLEOTIDE SEQUENCE</scope>
    <source>
        <strain evidence="1">GVMAG-M-3300024252-29</strain>
    </source>
</reference>
<dbReference type="AlphaFoldDB" id="A0A6C0ILI0"/>
<evidence type="ECO:0000313" key="1">
    <source>
        <dbReference type="EMBL" id="QHT93669.1"/>
    </source>
</evidence>